<sequence length="556" mass="60193">MSKQWLHSFQAHVVVAAFNDRAFAIAVNKNDISSINEVYELLPAAISTKGSGGRGEATGEKPASGASNGDGNKNDEKDGKTKKQDTESNQLSADTKGEIQAVCCTEIESHVWFAVSREDKTLNLYCVPSTCKAKSNAQEKVEAKQLQPLKVYHMPKRARCLVFSVVPSQTQNPGCNIIIAGDLSGDSYAYPVPSTDVSLTSIDTTAATTIQTESASRRLLLGHTASILTGMNVVPSSAEKPKQFLLTADRDEKVRVSYFPETHIVHGYLLGHTAFISAMDAVDDRYLSAANGGDDNNRTLCLTGSGDGTVRLWDYQLCKEIGMVPVVLKAPTNETAVDFKEKANDESENDVKSSDCDQEGNDCESDDFDSDDDGEESYNGEVAVPLAVAISSDSNYAVVARDSISSIDIHPIPPLAKKTSSSSSLCLSQLVSLHKKQTLTCPSQPLDLRVLTDNSVLVLTREPDYILHYKCVDSNIEFDDVSSTSLFCSALKKIALSHNISMPMTALEYNEDGGLKLQKKVDQKELANDTDEVEDGVTDVAGKGGVHWNSAERRNT</sequence>
<evidence type="ECO:0000256" key="3">
    <source>
        <dbReference type="ARBA" id="ARBA00022694"/>
    </source>
</evidence>
<dbReference type="InterPro" id="IPR001680">
    <property type="entry name" value="WD40_rpt"/>
</dbReference>
<keyword evidence="5" id="KW-0539">Nucleus</keyword>
<keyword evidence="2 6" id="KW-0853">WD repeat</keyword>
<evidence type="ECO:0000256" key="4">
    <source>
        <dbReference type="ARBA" id="ARBA00022737"/>
    </source>
</evidence>
<dbReference type="GO" id="GO:0005634">
    <property type="term" value="C:nucleus"/>
    <property type="evidence" value="ECO:0007669"/>
    <property type="project" value="UniProtKB-SubCell"/>
</dbReference>
<evidence type="ECO:0000256" key="5">
    <source>
        <dbReference type="ARBA" id="ARBA00023242"/>
    </source>
</evidence>
<dbReference type="SMART" id="SM00320">
    <property type="entry name" value="WD40"/>
    <property type="match status" value="1"/>
</dbReference>
<dbReference type="SUPFAM" id="SSF50978">
    <property type="entry name" value="WD40 repeat-like"/>
    <property type="match status" value="1"/>
</dbReference>
<dbReference type="PANTHER" id="PTHR16288">
    <property type="entry name" value="WD40 REPEAT PROTEIN 4"/>
    <property type="match status" value="1"/>
</dbReference>
<keyword evidence="3" id="KW-0819">tRNA processing</keyword>
<feature type="region of interest" description="Disordered" evidence="7">
    <location>
        <begin position="49"/>
        <end position="93"/>
    </location>
</feature>
<gene>
    <name evidence="8" type="ORF">HJC23_011247</name>
</gene>
<dbReference type="InterPro" id="IPR036322">
    <property type="entry name" value="WD40_repeat_dom_sf"/>
</dbReference>
<organism evidence="8 9">
    <name type="scientific">Cyclotella cryptica</name>
    <dbReference type="NCBI Taxonomy" id="29204"/>
    <lineage>
        <taxon>Eukaryota</taxon>
        <taxon>Sar</taxon>
        <taxon>Stramenopiles</taxon>
        <taxon>Ochrophyta</taxon>
        <taxon>Bacillariophyta</taxon>
        <taxon>Coscinodiscophyceae</taxon>
        <taxon>Thalassiosirophycidae</taxon>
        <taxon>Stephanodiscales</taxon>
        <taxon>Stephanodiscaceae</taxon>
        <taxon>Cyclotella</taxon>
    </lineage>
</organism>
<keyword evidence="4" id="KW-0677">Repeat</keyword>
<evidence type="ECO:0000313" key="8">
    <source>
        <dbReference type="EMBL" id="KAL3804319.1"/>
    </source>
</evidence>
<comment type="subcellular location">
    <subcellularLocation>
        <location evidence="1">Nucleus</location>
    </subcellularLocation>
</comment>
<accession>A0ABD3QVQ7</accession>
<evidence type="ECO:0000256" key="7">
    <source>
        <dbReference type="SAM" id="MobiDB-lite"/>
    </source>
</evidence>
<dbReference type="Gene3D" id="2.130.10.10">
    <property type="entry name" value="YVTN repeat-like/Quinoprotein amine dehydrogenase"/>
    <property type="match status" value="1"/>
</dbReference>
<name>A0ABD3QVQ7_9STRA</name>
<proteinExistence type="predicted"/>
<evidence type="ECO:0000313" key="9">
    <source>
        <dbReference type="Proteomes" id="UP001516023"/>
    </source>
</evidence>
<evidence type="ECO:0000256" key="1">
    <source>
        <dbReference type="ARBA" id="ARBA00004123"/>
    </source>
</evidence>
<feature type="compositionally biased region" description="Basic and acidic residues" evidence="7">
    <location>
        <begin position="72"/>
        <end position="86"/>
    </location>
</feature>
<feature type="compositionally biased region" description="Basic and acidic residues" evidence="7">
    <location>
        <begin position="340"/>
        <end position="355"/>
    </location>
</feature>
<dbReference type="Proteomes" id="UP001516023">
    <property type="component" value="Unassembled WGS sequence"/>
</dbReference>
<feature type="repeat" description="WD" evidence="6">
    <location>
        <begin position="302"/>
        <end position="314"/>
    </location>
</feature>
<dbReference type="GO" id="GO:0008033">
    <property type="term" value="P:tRNA processing"/>
    <property type="evidence" value="ECO:0007669"/>
    <property type="project" value="UniProtKB-KW"/>
</dbReference>
<feature type="compositionally biased region" description="Acidic residues" evidence="7">
    <location>
        <begin position="356"/>
        <end position="377"/>
    </location>
</feature>
<evidence type="ECO:0000256" key="6">
    <source>
        <dbReference type="PROSITE-ProRule" id="PRU00221"/>
    </source>
</evidence>
<evidence type="ECO:0008006" key="10">
    <source>
        <dbReference type="Google" id="ProtNLM"/>
    </source>
</evidence>
<dbReference type="EMBL" id="JABMIG020000008">
    <property type="protein sequence ID" value="KAL3804319.1"/>
    <property type="molecule type" value="Genomic_DNA"/>
</dbReference>
<dbReference type="PROSITE" id="PS50082">
    <property type="entry name" value="WD_REPEATS_2"/>
    <property type="match status" value="1"/>
</dbReference>
<reference evidence="8 9" key="1">
    <citation type="journal article" date="2020" name="G3 (Bethesda)">
        <title>Improved Reference Genome for Cyclotella cryptica CCMP332, a Model for Cell Wall Morphogenesis, Salinity Adaptation, and Lipid Production in Diatoms (Bacillariophyta).</title>
        <authorList>
            <person name="Roberts W.R."/>
            <person name="Downey K.M."/>
            <person name="Ruck E.C."/>
            <person name="Traller J.C."/>
            <person name="Alverson A.J."/>
        </authorList>
    </citation>
    <scope>NUCLEOTIDE SEQUENCE [LARGE SCALE GENOMIC DNA]</scope>
    <source>
        <strain evidence="8 9">CCMP332</strain>
    </source>
</reference>
<dbReference type="PANTHER" id="PTHR16288:SF0">
    <property type="entry name" value="TRNA (GUANINE-N(7)-)-METHYLTRANSFERASE NON-CATALYTIC SUBUNIT WDR4"/>
    <property type="match status" value="1"/>
</dbReference>
<protein>
    <recommendedName>
        <fullName evidence="10">WD repeat-containing protein 4 homolog</fullName>
    </recommendedName>
</protein>
<evidence type="ECO:0000256" key="2">
    <source>
        <dbReference type="ARBA" id="ARBA00022574"/>
    </source>
</evidence>
<dbReference type="AlphaFoldDB" id="A0ABD3QVQ7"/>
<dbReference type="InterPro" id="IPR028884">
    <property type="entry name" value="Trm82"/>
</dbReference>
<comment type="caution">
    <text evidence="8">The sequence shown here is derived from an EMBL/GenBank/DDBJ whole genome shotgun (WGS) entry which is preliminary data.</text>
</comment>
<keyword evidence="9" id="KW-1185">Reference proteome</keyword>
<feature type="region of interest" description="Disordered" evidence="7">
    <location>
        <begin position="340"/>
        <end position="377"/>
    </location>
</feature>
<dbReference type="InterPro" id="IPR015943">
    <property type="entry name" value="WD40/YVTN_repeat-like_dom_sf"/>
</dbReference>